<name>A0A8B7P0J3_HYAAZ</name>
<dbReference type="AlphaFoldDB" id="A0A8B7P0J3"/>
<dbReference type="Proteomes" id="UP000694843">
    <property type="component" value="Unplaced"/>
</dbReference>
<organism evidence="2 3">
    <name type="scientific">Hyalella azteca</name>
    <name type="common">Amphipod</name>
    <dbReference type="NCBI Taxonomy" id="294128"/>
    <lineage>
        <taxon>Eukaryota</taxon>
        <taxon>Metazoa</taxon>
        <taxon>Ecdysozoa</taxon>
        <taxon>Arthropoda</taxon>
        <taxon>Crustacea</taxon>
        <taxon>Multicrustacea</taxon>
        <taxon>Malacostraca</taxon>
        <taxon>Eumalacostraca</taxon>
        <taxon>Peracarida</taxon>
        <taxon>Amphipoda</taxon>
        <taxon>Senticaudata</taxon>
        <taxon>Talitrida</taxon>
        <taxon>Talitroidea</taxon>
        <taxon>Hyalellidae</taxon>
        <taxon>Hyalella</taxon>
    </lineage>
</organism>
<dbReference type="GeneID" id="108675123"/>
<feature type="region of interest" description="Disordered" evidence="1">
    <location>
        <begin position="239"/>
        <end position="258"/>
    </location>
</feature>
<dbReference type="RefSeq" id="XP_018018601.1">
    <property type="nucleotide sequence ID" value="XM_018163112.2"/>
</dbReference>
<proteinExistence type="predicted"/>
<evidence type="ECO:0000313" key="3">
    <source>
        <dbReference type="RefSeq" id="XP_018018601.1"/>
    </source>
</evidence>
<reference evidence="3" key="1">
    <citation type="submission" date="2025-08" db="UniProtKB">
        <authorList>
            <consortium name="RefSeq"/>
        </authorList>
    </citation>
    <scope>IDENTIFICATION</scope>
    <source>
        <tissue evidence="3">Whole organism</tissue>
    </source>
</reference>
<dbReference type="OrthoDB" id="10689897at2759"/>
<feature type="compositionally biased region" description="Polar residues" evidence="1">
    <location>
        <begin position="246"/>
        <end position="255"/>
    </location>
</feature>
<protein>
    <submittedName>
        <fullName evidence="3">Uncharacterized protein LOC108675123</fullName>
    </submittedName>
</protein>
<evidence type="ECO:0000313" key="2">
    <source>
        <dbReference type="Proteomes" id="UP000694843"/>
    </source>
</evidence>
<accession>A0A8B7P0J3</accession>
<dbReference type="KEGG" id="hazt:108675123"/>
<evidence type="ECO:0000256" key="1">
    <source>
        <dbReference type="SAM" id="MobiDB-lite"/>
    </source>
</evidence>
<keyword evidence="2" id="KW-1185">Reference proteome</keyword>
<sequence>MRLFLPLPKSLMKYLISIKKENRVSSHTTQDFNVSNSITVESRPTSENQTKITDSLVEIPEKTEIPFISFLKASRESFEWANNSTADYMLSDIENFIHDDILPNSTTVFSSDVHSARVPQPIPENKFHSNQFLQTGNASSSESSTLITMLEIGFENFGRSTEVRDDIPKSFINGSMYDFSTNYEITNESSATREKTAFSRTLGVTFSKDVSEDIFVNVTDMNDSSELVSDESYSAIESRGADSHVDLQSNHSTLGPASRRIESSFDTFSTPGSTNVYVSESDTRENQFISTFTPETDFTTTQDASNFKNHKENVISSGFFKSVTERDALNAGARSSGDLATSLPINVIHQLTSLSVDGVRQGITPAVQGMHSITRPPPIELTTRRQRRTMYVVVVHERPCDGICCKREHLTGKCRLALTCALLRFHLTTLKTMSCGTTYEATLGDVNLVQRSSWLPSHTRNLAPAVVSDHKQPGTLDLSSISISNNNGDEKILIDKQTSGTEDFQQHSHTFTDFIGIFPALMPEENNITSTVPPTGGASSETLVTATVPSLIHREILKKTHEIPGSDEVNDVVIPTFINDKYYGRKEIPIHVDIELSSMATKLESEVSSGAGGSGVSILPDSGILTLFETDFSDQAYVKNDTMPPYMMNDNDIIFVTETNSLNHMNATDPPFVINNTDTSYMLNDTDLEYKVNNSFSFNQMNITYPLLVNNTTTNNIATDSFMLNDTDSMIPNMTTVPDSESEEGEWDAYITDGVSIDYNYDDYTTDPEYDYYYDEPETKRHLVYKDQVWINGSGRSVELSEVESVVDEGGRRNSGRAMEGDAEWINEDDRRKPNIVMSSHTFDHALP</sequence>
<gene>
    <name evidence="3" type="primary">LOC108675123</name>
</gene>